<dbReference type="SMART" id="SM00858">
    <property type="entry name" value="SAF"/>
    <property type="match status" value="1"/>
</dbReference>
<feature type="domain" description="SAF" evidence="1">
    <location>
        <begin position="48"/>
        <end position="116"/>
    </location>
</feature>
<evidence type="ECO:0000313" key="2">
    <source>
        <dbReference type="EMBL" id="MZQ89350.1"/>
    </source>
</evidence>
<evidence type="ECO:0000313" key="3">
    <source>
        <dbReference type="Proteomes" id="UP000477083"/>
    </source>
</evidence>
<dbReference type="NCBIfam" id="TIGR03177">
    <property type="entry name" value="pilus_cpaB"/>
    <property type="match status" value="1"/>
</dbReference>
<dbReference type="InterPro" id="IPR017592">
    <property type="entry name" value="Pilus_assmbl_Flp-typ_CpaB"/>
</dbReference>
<accession>A0A6L8VJK0</accession>
<organism evidence="2 3">
    <name type="scientific">Frigidibacter albus</name>
    <dbReference type="NCBI Taxonomy" id="1465486"/>
    <lineage>
        <taxon>Bacteria</taxon>
        <taxon>Pseudomonadati</taxon>
        <taxon>Pseudomonadota</taxon>
        <taxon>Alphaproteobacteria</taxon>
        <taxon>Rhodobacterales</taxon>
        <taxon>Paracoccaceae</taxon>
        <taxon>Frigidibacter</taxon>
    </lineage>
</organism>
<comment type="caution">
    <text evidence="2">The sequence shown here is derived from an EMBL/GenBank/DDBJ whole genome shotgun (WGS) entry which is preliminary data.</text>
</comment>
<name>A0A6L8VJK0_9RHOB</name>
<dbReference type="OrthoDB" id="163768at2"/>
<evidence type="ECO:0000259" key="1">
    <source>
        <dbReference type="SMART" id="SM00858"/>
    </source>
</evidence>
<dbReference type="InterPro" id="IPR013974">
    <property type="entry name" value="SAF"/>
</dbReference>
<dbReference type="EMBL" id="WWNR01000005">
    <property type="protein sequence ID" value="MZQ89350.1"/>
    <property type="molecule type" value="Genomic_DNA"/>
</dbReference>
<keyword evidence="3" id="KW-1185">Reference proteome</keyword>
<sequence length="280" mass="29791">MRMVFGLVLILGIGLAGFAVYMAQGYIAQTQAERDALRAVQASAVPLVDILVVNTPKKYGDPLTPEDVMQIKWQADAVPEGAFTDAAALFPEGAPTTRIVLRAVEKFEPVLAVKVTEPGEDAGLTSRLAKGMRAFTIQVDVSSGVSGFLRPGDRVDVYWTGNQQGQDVTKLIDSSVRLIAIDQRADTDQVDMAQIAGTVTIEAAPMQVAALTLAQSTGRLTLALVGSNDDSLFSAVEVNRDQLLGVQAAEVVEVEEAAKVCTIRTNKGGEMVETQIPCTN</sequence>
<gene>
    <name evidence="2" type="primary">cpaB</name>
    <name evidence="2" type="ORF">GS660_09640</name>
</gene>
<dbReference type="AlphaFoldDB" id="A0A6L8VJK0"/>
<dbReference type="RefSeq" id="WP_161345839.1">
    <property type="nucleotide sequence ID" value="NZ_BMGW01000005.1"/>
</dbReference>
<dbReference type="InterPro" id="IPR031571">
    <property type="entry name" value="RcpC_dom"/>
</dbReference>
<protein>
    <submittedName>
        <fullName evidence="2">Flp pilus assembly protein CpaB</fullName>
    </submittedName>
</protein>
<dbReference type="Proteomes" id="UP000477083">
    <property type="component" value="Unassembled WGS sequence"/>
</dbReference>
<dbReference type="Pfam" id="PF16976">
    <property type="entry name" value="RcpC"/>
    <property type="match status" value="1"/>
</dbReference>
<proteinExistence type="predicted"/>
<reference evidence="2 3" key="1">
    <citation type="submission" date="2020-01" db="EMBL/GenBank/DDBJ databases">
        <title>Frigidibacter albus SP32T (=CGMCC 1.13995T).</title>
        <authorList>
            <person name="Liao X."/>
        </authorList>
    </citation>
    <scope>NUCLEOTIDE SEQUENCE [LARGE SCALE GENOMIC DNA]</scope>
    <source>
        <strain evidence="2 3">SP32</strain>
    </source>
</reference>
<dbReference type="CDD" id="cd11614">
    <property type="entry name" value="SAF_CpaB_FlgA_like"/>
    <property type="match status" value="1"/>
</dbReference>